<name>A0A226WQF0_CABSO</name>
<keyword evidence="1" id="KW-1133">Transmembrane helix</keyword>
<keyword evidence="1" id="KW-0812">Transmembrane</keyword>
<dbReference type="RefSeq" id="WP_218827413.1">
    <property type="nucleotide sequence ID" value="NZ_MTHB01000261.1"/>
</dbReference>
<reference evidence="3" key="1">
    <citation type="submission" date="2017-01" db="EMBL/GenBank/DDBJ databases">
        <title>Genome Analysis of Deinococcus marmoris KOPRI26562.</title>
        <authorList>
            <person name="Kim J.H."/>
            <person name="Oh H.-M."/>
        </authorList>
    </citation>
    <scope>NUCLEOTIDE SEQUENCE [LARGE SCALE GENOMIC DNA]</scope>
    <source>
        <strain evidence="3">PAMC 26633</strain>
    </source>
</reference>
<organism evidence="2 3">
    <name type="scientific">Caballeronia sordidicola</name>
    <name type="common">Burkholderia sordidicola</name>
    <dbReference type="NCBI Taxonomy" id="196367"/>
    <lineage>
        <taxon>Bacteria</taxon>
        <taxon>Pseudomonadati</taxon>
        <taxon>Pseudomonadota</taxon>
        <taxon>Betaproteobacteria</taxon>
        <taxon>Burkholderiales</taxon>
        <taxon>Burkholderiaceae</taxon>
        <taxon>Caballeronia</taxon>
    </lineage>
</organism>
<comment type="caution">
    <text evidence="2">The sequence shown here is derived from an EMBL/GenBank/DDBJ whole genome shotgun (WGS) entry which is preliminary data.</text>
</comment>
<evidence type="ECO:0000313" key="3">
    <source>
        <dbReference type="Proteomes" id="UP000214720"/>
    </source>
</evidence>
<evidence type="ECO:0000313" key="2">
    <source>
        <dbReference type="EMBL" id="OXC73029.1"/>
    </source>
</evidence>
<gene>
    <name evidence="2" type="ORF">BSU04_39510</name>
</gene>
<dbReference type="AlphaFoldDB" id="A0A226WQF0"/>
<dbReference type="EMBL" id="MTHB01000261">
    <property type="protein sequence ID" value="OXC73029.1"/>
    <property type="molecule type" value="Genomic_DNA"/>
</dbReference>
<dbReference type="Proteomes" id="UP000214720">
    <property type="component" value="Unassembled WGS sequence"/>
</dbReference>
<sequence length="54" mass="5782">MAFTIASQGAQYIAVILFNRGLGNLNWNIIFALAANILVTAAATTGIPVVKDFW</sequence>
<feature type="transmembrane region" description="Helical" evidence="1">
    <location>
        <begin position="27"/>
        <end position="50"/>
    </location>
</feature>
<protein>
    <submittedName>
        <fullName evidence="2">Uncharacterized protein</fullName>
    </submittedName>
</protein>
<keyword evidence="1" id="KW-0472">Membrane</keyword>
<accession>A0A226WQF0</accession>
<proteinExistence type="predicted"/>
<evidence type="ECO:0000256" key="1">
    <source>
        <dbReference type="SAM" id="Phobius"/>
    </source>
</evidence>